<evidence type="ECO:0000313" key="1">
    <source>
        <dbReference type="EMBL" id="MBI1755976.1"/>
    </source>
</evidence>
<gene>
    <name evidence="1" type="ORF">HYR64_02585</name>
</gene>
<dbReference type="GO" id="GO:0046872">
    <property type="term" value="F:metal ion binding"/>
    <property type="evidence" value="ECO:0007669"/>
    <property type="project" value="InterPro"/>
</dbReference>
<dbReference type="Gene3D" id="3.30.830.10">
    <property type="entry name" value="Metalloenzyme, LuxS/M16 peptidase-like"/>
    <property type="match status" value="1"/>
</dbReference>
<protein>
    <submittedName>
        <fullName evidence="1">Insulinase family protein</fullName>
    </submittedName>
</protein>
<reference evidence="1" key="1">
    <citation type="submission" date="2020-07" db="EMBL/GenBank/DDBJ databases">
        <title>Huge and variable diversity of episymbiotic CPR bacteria and DPANN archaea in groundwater ecosystems.</title>
        <authorList>
            <person name="He C.Y."/>
            <person name="Keren R."/>
            <person name="Whittaker M."/>
            <person name="Farag I.F."/>
            <person name="Doudna J."/>
            <person name="Cate J.H.D."/>
            <person name="Banfield J.F."/>
        </authorList>
    </citation>
    <scope>NUCLEOTIDE SEQUENCE</scope>
    <source>
        <strain evidence="1">NC_groundwater_17_Pr7_B-0.1um_64_12</strain>
    </source>
</reference>
<comment type="caution">
    <text evidence="1">The sequence shown here is derived from an EMBL/GenBank/DDBJ whole genome shotgun (WGS) entry which is preliminary data.</text>
</comment>
<dbReference type="EMBL" id="JACOSL010000017">
    <property type="protein sequence ID" value="MBI1755976.1"/>
    <property type="molecule type" value="Genomic_DNA"/>
</dbReference>
<proteinExistence type="predicted"/>
<name>A0A931LUB9_FIMGI</name>
<organism evidence="1 2">
    <name type="scientific">Fimbriimonas ginsengisoli</name>
    <dbReference type="NCBI Taxonomy" id="1005039"/>
    <lineage>
        <taxon>Bacteria</taxon>
        <taxon>Bacillati</taxon>
        <taxon>Armatimonadota</taxon>
        <taxon>Fimbriimonadia</taxon>
        <taxon>Fimbriimonadales</taxon>
        <taxon>Fimbriimonadaceae</taxon>
        <taxon>Fimbriimonas</taxon>
    </lineage>
</organism>
<dbReference type="Proteomes" id="UP000727962">
    <property type="component" value="Unassembled WGS sequence"/>
</dbReference>
<evidence type="ECO:0000313" key="2">
    <source>
        <dbReference type="Proteomes" id="UP000727962"/>
    </source>
</evidence>
<dbReference type="AlphaFoldDB" id="A0A931LUB9"/>
<accession>A0A931LUB9</accession>
<dbReference type="SUPFAM" id="SSF63411">
    <property type="entry name" value="LuxS/MPP-like metallohydrolase"/>
    <property type="match status" value="1"/>
</dbReference>
<sequence>MPDPTASMVVIEAVVFHPKAGPYDQPMLEVLARTLFEGTDTYPRDELRRLSLGSGGPLRCSTMPDALRIEIGVSPDRLAKGLAVLRSLLTEPLLPDAVVERVKAELPFANRSPWAEAQQPEVLNFGLVRQPDLARFSRRLFRSNHLSVAVSGPFRPNEARDAWMRATSDWQDDPVDFSTPEAANLPEQKRHSKAVTTIELRGTEFSAADTTVPAKVLAAFALGVGKQSAVFRVLRERLRLSYRQEAFLWPTAGGFVPRVVFAVKPSEREGDLGAKAADALRKDVASWTETDRQRAFAMAEAVFERGLDLNPMHLSLLGPQANSQDGRTFLAAYWPVKMGSPWNERRFMASLRAVSLETMRSEADASLATAKVYTISGL</sequence>
<dbReference type="InterPro" id="IPR011249">
    <property type="entry name" value="Metalloenz_LuxS/M16"/>
</dbReference>